<accession>A0A387FU41</accession>
<dbReference type="GO" id="GO:0005886">
    <property type="term" value="C:plasma membrane"/>
    <property type="evidence" value="ECO:0007669"/>
    <property type="project" value="UniProtKB-SubCell"/>
</dbReference>
<name>A0A387FU41_9HYPH</name>
<evidence type="ECO:0000256" key="2">
    <source>
        <dbReference type="ARBA" id="ARBA00005417"/>
    </source>
</evidence>
<evidence type="ECO:0000256" key="6">
    <source>
        <dbReference type="ARBA" id="ARBA00022840"/>
    </source>
</evidence>
<feature type="domain" description="ABC transporter" evidence="9">
    <location>
        <begin position="7"/>
        <end position="252"/>
    </location>
</feature>
<dbReference type="InterPro" id="IPR030679">
    <property type="entry name" value="ABC_ATPase_HisP-typ"/>
</dbReference>
<keyword evidence="5" id="KW-0547">Nucleotide-binding</keyword>
<protein>
    <submittedName>
        <fullName evidence="10">Amino acid ABC transporter ATP-binding protein</fullName>
    </submittedName>
</protein>
<dbReference type="Gene3D" id="3.40.50.300">
    <property type="entry name" value="P-loop containing nucleotide triphosphate hydrolases"/>
    <property type="match status" value="1"/>
</dbReference>
<dbReference type="AlphaFoldDB" id="A0A387FU41"/>
<dbReference type="KEGG" id="rjg:CCGE525_24910"/>
<evidence type="ECO:0000313" key="11">
    <source>
        <dbReference type="Proteomes" id="UP000282195"/>
    </source>
</evidence>
<dbReference type="Proteomes" id="UP000282195">
    <property type="component" value="Plasmid pRCCGE525c"/>
</dbReference>
<dbReference type="GO" id="GO:0015424">
    <property type="term" value="F:ABC-type amino acid transporter activity"/>
    <property type="evidence" value="ECO:0007669"/>
    <property type="project" value="InterPro"/>
</dbReference>
<reference evidence="10 11" key="1">
    <citation type="submission" date="2018-10" db="EMBL/GenBank/DDBJ databases">
        <title>Rhizobium etli, R. leguminosarum and a new Rhizobium genospecies from Phaseolus dumosus.</title>
        <authorList>
            <person name="Ramirez-Puebla S.T."/>
            <person name="Rogel-Hernandez M.A."/>
            <person name="Guerrero G."/>
            <person name="Ormeno-Orrillo E."/>
            <person name="Martinez-Romero J.C."/>
            <person name="Negrete-Yankelevich S."/>
            <person name="Martinez-Romero E."/>
        </authorList>
    </citation>
    <scope>NUCLEOTIDE SEQUENCE [LARGE SCALE GENOMIC DNA]</scope>
    <source>
        <strain evidence="10 11">CCGE525</strain>
        <plasmid evidence="11">prccge525c</plasmid>
    </source>
</reference>
<keyword evidence="8" id="KW-0472">Membrane</keyword>
<dbReference type="RefSeq" id="WP_120707034.1">
    <property type="nucleotide sequence ID" value="NZ_CP032695.1"/>
</dbReference>
<organism evidence="10 11">
    <name type="scientific">Rhizobium jaguaris</name>
    <dbReference type="NCBI Taxonomy" id="1312183"/>
    <lineage>
        <taxon>Bacteria</taxon>
        <taxon>Pseudomonadati</taxon>
        <taxon>Pseudomonadota</taxon>
        <taxon>Alphaproteobacteria</taxon>
        <taxon>Hyphomicrobiales</taxon>
        <taxon>Rhizobiaceae</taxon>
        <taxon>Rhizobium/Agrobacterium group</taxon>
        <taxon>Rhizobium</taxon>
    </lineage>
</organism>
<comment type="similarity">
    <text evidence="2">Belongs to the ABC transporter superfamily.</text>
</comment>
<dbReference type="InterPro" id="IPR017871">
    <property type="entry name" value="ABC_transporter-like_CS"/>
</dbReference>
<gene>
    <name evidence="10" type="ORF">CCGE525_24910</name>
</gene>
<dbReference type="PROSITE" id="PS50893">
    <property type="entry name" value="ABC_TRANSPORTER_2"/>
    <property type="match status" value="1"/>
</dbReference>
<keyword evidence="4" id="KW-1003">Cell membrane</keyword>
<geneLocation type="plasmid" evidence="11">
    <name>prccge525c</name>
</geneLocation>
<evidence type="ECO:0000256" key="4">
    <source>
        <dbReference type="ARBA" id="ARBA00022475"/>
    </source>
</evidence>
<evidence type="ECO:0000256" key="8">
    <source>
        <dbReference type="ARBA" id="ARBA00023136"/>
    </source>
</evidence>
<dbReference type="Pfam" id="PF00005">
    <property type="entry name" value="ABC_tran"/>
    <property type="match status" value="1"/>
</dbReference>
<dbReference type="GO" id="GO:0016887">
    <property type="term" value="F:ATP hydrolysis activity"/>
    <property type="evidence" value="ECO:0007669"/>
    <property type="project" value="InterPro"/>
</dbReference>
<dbReference type="InterPro" id="IPR003593">
    <property type="entry name" value="AAA+_ATPase"/>
</dbReference>
<dbReference type="SUPFAM" id="SSF52540">
    <property type="entry name" value="P-loop containing nucleoside triphosphate hydrolases"/>
    <property type="match status" value="1"/>
</dbReference>
<dbReference type="OrthoDB" id="9802264at2"/>
<evidence type="ECO:0000256" key="7">
    <source>
        <dbReference type="ARBA" id="ARBA00022970"/>
    </source>
</evidence>
<dbReference type="PANTHER" id="PTHR43166:SF9">
    <property type="entry name" value="GLUTAMATE_ASPARTATE IMPORT ATP-BINDING PROTEIN GLTL"/>
    <property type="match status" value="1"/>
</dbReference>
<keyword evidence="7" id="KW-0029">Amino-acid transport</keyword>
<sequence>MPTQPLLQVRNLTKTFGPAKALNDVSFDVRKGEVICIIGPSGCGKSTLLRSINYLTEPDDGFVQVNGAYLGKERTMAGVVRRQSSREIDRRRPKIGFVFQQFNLWPHLTVLDNITKGPIRVNRVSRQKAEQDARALLSRFGLEDKADAFPSELSGGQKQRVAIARTLAMEPDLVLFDEPTSALDPEMVHEVLVFLKELAGSGMTMVLVTHEIGFARSAADRIIFMDKGAIVEEGPSGELLARPKNERLKLFLSQLSIDFDA</sequence>
<dbReference type="GO" id="GO:0005524">
    <property type="term" value="F:ATP binding"/>
    <property type="evidence" value="ECO:0007669"/>
    <property type="project" value="UniProtKB-KW"/>
</dbReference>
<evidence type="ECO:0000259" key="9">
    <source>
        <dbReference type="PROSITE" id="PS50893"/>
    </source>
</evidence>
<dbReference type="CDD" id="cd03262">
    <property type="entry name" value="ABC_HisP_GlnQ"/>
    <property type="match status" value="1"/>
</dbReference>
<dbReference type="PANTHER" id="PTHR43166">
    <property type="entry name" value="AMINO ACID IMPORT ATP-BINDING PROTEIN"/>
    <property type="match status" value="1"/>
</dbReference>
<evidence type="ECO:0000256" key="1">
    <source>
        <dbReference type="ARBA" id="ARBA00004202"/>
    </source>
</evidence>
<dbReference type="EMBL" id="CP032695">
    <property type="protein sequence ID" value="AYG62098.1"/>
    <property type="molecule type" value="Genomic_DNA"/>
</dbReference>
<dbReference type="SMART" id="SM00382">
    <property type="entry name" value="AAA"/>
    <property type="match status" value="1"/>
</dbReference>
<evidence type="ECO:0000313" key="10">
    <source>
        <dbReference type="EMBL" id="AYG62098.1"/>
    </source>
</evidence>
<keyword evidence="11" id="KW-1185">Reference proteome</keyword>
<dbReference type="InterPro" id="IPR027417">
    <property type="entry name" value="P-loop_NTPase"/>
</dbReference>
<proteinExistence type="inferred from homology"/>
<keyword evidence="10" id="KW-0614">Plasmid</keyword>
<dbReference type="InterPro" id="IPR003439">
    <property type="entry name" value="ABC_transporter-like_ATP-bd"/>
</dbReference>
<dbReference type="PIRSF" id="PIRSF039085">
    <property type="entry name" value="ABC_ATPase_HisP"/>
    <property type="match status" value="1"/>
</dbReference>
<dbReference type="PROSITE" id="PS00211">
    <property type="entry name" value="ABC_TRANSPORTER_1"/>
    <property type="match status" value="1"/>
</dbReference>
<evidence type="ECO:0000256" key="3">
    <source>
        <dbReference type="ARBA" id="ARBA00022448"/>
    </source>
</evidence>
<keyword evidence="3" id="KW-0813">Transport</keyword>
<keyword evidence="6 10" id="KW-0067">ATP-binding</keyword>
<evidence type="ECO:0000256" key="5">
    <source>
        <dbReference type="ARBA" id="ARBA00022741"/>
    </source>
</evidence>
<comment type="subcellular location">
    <subcellularLocation>
        <location evidence="1">Cell membrane</location>
        <topology evidence="1">Peripheral membrane protein</topology>
    </subcellularLocation>
</comment>
<dbReference type="InterPro" id="IPR050086">
    <property type="entry name" value="MetN_ABC_transporter-like"/>
</dbReference>